<dbReference type="Proteomes" id="UP000594262">
    <property type="component" value="Unplaced"/>
</dbReference>
<dbReference type="SUPFAM" id="SSF57997">
    <property type="entry name" value="Tropomyosin"/>
    <property type="match status" value="1"/>
</dbReference>
<dbReference type="EnsemblMetazoa" id="CLYHEMT012377.1">
    <property type="protein sequence ID" value="CLYHEMP012377.1"/>
    <property type="gene ID" value="CLYHEMG012377"/>
</dbReference>
<evidence type="ECO:0000313" key="5">
    <source>
        <dbReference type="Proteomes" id="UP000594262"/>
    </source>
</evidence>
<evidence type="ECO:0000256" key="3">
    <source>
        <dbReference type="SAM" id="MobiDB-lite"/>
    </source>
</evidence>
<dbReference type="AlphaFoldDB" id="A0A7M5VDE2"/>
<organism evidence="4 5">
    <name type="scientific">Clytia hemisphaerica</name>
    <dbReference type="NCBI Taxonomy" id="252671"/>
    <lineage>
        <taxon>Eukaryota</taxon>
        <taxon>Metazoa</taxon>
        <taxon>Cnidaria</taxon>
        <taxon>Hydrozoa</taxon>
        <taxon>Hydroidolina</taxon>
        <taxon>Leptothecata</taxon>
        <taxon>Obeliida</taxon>
        <taxon>Clytiidae</taxon>
        <taxon>Clytia</taxon>
    </lineage>
</organism>
<name>A0A7M5VDE2_9CNID</name>
<evidence type="ECO:0000313" key="4">
    <source>
        <dbReference type="EnsemblMetazoa" id="CLYHEMP012377.1"/>
    </source>
</evidence>
<dbReference type="GeneID" id="136818461"/>
<dbReference type="Gene3D" id="1.20.5.170">
    <property type="match status" value="1"/>
</dbReference>
<sequence length="273" mass="32279">MCAKREDMENVLKVKINTLLDQIETAHKKEDELKGKIQVTDTETEKEEKIVLELHAKLQALEETLREKELDNERLREKVRQQQIEADCIDEFKERTEVNDIHENFKAKQLKEEYGDLLISNKSLKSKASETAAEITEAEKALRHEEQLCDAEEERTKCLEREHADVTKRLQNMLKLQEDIKEREHAQKEKIRTLREKHAETETRATKLEAEVRKMESQLDSMSERLVDMKTEQDNLVCKMLEEKMKIDQTLMSDLETKPTDTHKAMRLRQHKE</sequence>
<dbReference type="Pfam" id="PF00261">
    <property type="entry name" value="Tropomyosin"/>
    <property type="match status" value="1"/>
</dbReference>
<feature type="region of interest" description="Disordered" evidence="3">
    <location>
        <begin position="251"/>
        <end position="273"/>
    </location>
</feature>
<keyword evidence="5" id="KW-1185">Reference proteome</keyword>
<reference evidence="4" key="1">
    <citation type="submission" date="2021-01" db="UniProtKB">
        <authorList>
            <consortium name="EnsemblMetazoa"/>
        </authorList>
    </citation>
    <scope>IDENTIFICATION</scope>
</reference>
<keyword evidence="1 2" id="KW-0175">Coiled coil</keyword>
<proteinExistence type="predicted"/>
<protein>
    <submittedName>
        <fullName evidence="4">Uncharacterized protein</fullName>
    </submittedName>
</protein>
<feature type="coiled-coil region" evidence="2">
    <location>
        <begin position="51"/>
        <end position="232"/>
    </location>
</feature>
<feature type="compositionally biased region" description="Basic and acidic residues" evidence="3">
    <location>
        <begin position="255"/>
        <end position="264"/>
    </location>
</feature>
<evidence type="ECO:0000256" key="2">
    <source>
        <dbReference type="SAM" id="Coils"/>
    </source>
</evidence>
<accession>A0A7M5VDE2</accession>
<dbReference type="OrthoDB" id="10592909at2759"/>
<evidence type="ECO:0000256" key="1">
    <source>
        <dbReference type="ARBA" id="ARBA00023054"/>
    </source>
</evidence>
<dbReference type="InterPro" id="IPR000533">
    <property type="entry name" value="Tropomyosin"/>
</dbReference>
<dbReference type="RefSeq" id="XP_066931164.1">
    <property type="nucleotide sequence ID" value="XM_067075063.1"/>
</dbReference>